<proteinExistence type="predicted"/>
<evidence type="ECO:0000313" key="1">
    <source>
        <dbReference type="EMBL" id="GIN63295.1"/>
    </source>
</evidence>
<gene>
    <name evidence="1" type="ORF">J27TS8_32880</name>
</gene>
<keyword evidence="2" id="KW-1185">Reference proteome</keyword>
<sequence>MKFSIIMFSTLIILFGGLLLLGINFTPNSALPGKTEIIETYKTNDGLGLLYVDKVNDTFGIADVKKLGPLYWYNGGSDSNKLIYDMPFKAAGYGGTNDEFMVGVRIPPGSKIKYFSLGNHLEEADPLNDRITLEMIKQFPDRYHIKEVKGNYAFFLASGYSENTWTLRGFDDKGNIVADKLFGSYPRFILTP</sequence>
<accession>A0A919WJU7</accession>
<comment type="caution">
    <text evidence="1">The sequence shown here is derived from an EMBL/GenBank/DDBJ whole genome shotgun (WGS) entry which is preliminary data.</text>
</comment>
<evidence type="ECO:0000313" key="2">
    <source>
        <dbReference type="Proteomes" id="UP000682111"/>
    </source>
</evidence>
<reference evidence="1" key="1">
    <citation type="submission" date="2021-03" db="EMBL/GenBank/DDBJ databases">
        <title>Antimicrobial resistance genes in bacteria isolated from Japanese honey, and their potential for conferring macrolide and lincosamide resistance in the American foulbrood pathogen Paenibacillus larvae.</title>
        <authorList>
            <person name="Okamoto M."/>
            <person name="Kumagai M."/>
            <person name="Kanamori H."/>
            <person name="Takamatsu D."/>
        </authorList>
    </citation>
    <scope>NUCLEOTIDE SEQUENCE</scope>
    <source>
        <strain evidence="1">J27TS8</strain>
    </source>
</reference>
<protein>
    <submittedName>
        <fullName evidence="1">Uncharacterized protein</fullName>
    </submittedName>
</protein>
<dbReference type="AlphaFoldDB" id="A0A919WJU7"/>
<dbReference type="EMBL" id="BORC01000005">
    <property type="protein sequence ID" value="GIN63295.1"/>
    <property type="molecule type" value="Genomic_DNA"/>
</dbReference>
<dbReference type="Proteomes" id="UP000682111">
    <property type="component" value="Unassembled WGS sequence"/>
</dbReference>
<organism evidence="1 2">
    <name type="scientific">Robertmurraya siralis</name>
    <dbReference type="NCBI Taxonomy" id="77777"/>
    <lineage>
        <taxon>Bacteria</taxon>
        <taxon>Bacillati</taxon>
        <taxon>Bacillota</taxon>
        <taxon>Bacilli</taxon>
        <taxon>Bacillales</taxon>
        <taxon>Bacillaceae</taxon>
        <taxon>Robertmurraya</taxon>
    </lineage>
</organism>
<name>A0A919WJU7_9BACI</name>
<dbReference type="RefSeq" id="WP_212934114.1">
    <property type="nucleotide sequence ID" value="NZ_BORC01000005.1"/>
</dbReference>